<sequence length="314" mass="35166">MENKNNVTKFILLGLTQNPELRKVFFVIFLIIYVITVTGNLLIVLTVTASQTLRSPMYFFLTFLSIMDVAYSSVIAPNMVVDLLYEKTTISLEGCLTQLFAEHFFGGVGIILLVVMAYDRYVAICKPLHYMTIMNLRVCHLLVAAAWMGGSIHATIQLLFMAHLPFCGPNVIDHFMCDLFPLLKLACIDTQVLGLLVIANSGVMCLSTFLILVVSYVVILCSLKGGSSEGRRKALSTCSSHFTVVVLFFAPCIFLYVRPVATFPIDKAVSVCFTMITPMLNPLIYTLRNREVKNAMKKLWIRQMPLTVQEKSAY</sequence>
<keyword evidence="5 9" id="KW-0297">G-protein coupled receptor</keyword>
<dbReference type="SMART" id="SM01381">
    <property type="entry name" value="7TM_GPCR_Srsx"/>
    <property type="match status" value="1"/>
</dbReference>
<evidence type="ECO:0000256" key="8">
    <source>
        <dbReference type="ARBA" id="ARBA00023224"/>
    </source>
</evidence>
<keyword evidence="6 10" id="KW-0472">Membrane</keyword>
<feature type="transmembrane region" description="Helical" evidence="10">
    <location>
        <begin position="268"/>
        <end position="287"/>
    </location>
</feature>
<feature type="transmembrane region" description="Helical" evidence="10">
    <location>
        <begin position="138"/>
        <end position="160"/>
    </location>
</feature>
<organism evidence="12 13">
    <name type="scientific">Phascolarctos cinereus</name>
    <name type="common">Koala</name>
    <dbReference type="NCBI Taxonomy" id="38626"/>
    <lineage>
        <taxon>Eukaryota</taxon>
        <taxon>Metazoa</taxon>
        <taxon>Chordata</taxon>
        <taxon>Craniata</taxon>
        <taxon>Vertebrata</taxon>
        <taxon>Euteleostomi</taxon>
        <taxon>Mammalia</taxon>
        <taxon>Metatheria</taxon>
        <taxon>Diprotodontia</taxon>
        <taxon>Phascolarctidae</taxon>
        <taxon>Phascolarctos</taxon>
    </lineage>
</organism>
<dbReference type="PROSITE" id="PS00237">
    <property type="entry name" value="G_PROTEIN_RECEP_F1_1"/>
    <property type="match status" value="1"/>
</dbReference>
<dbReference type="InterPro" id="IPR050427">
    <property type="entry name" value="Olfactory_Receptors"/>
</dbReference>
<feature type="transmembrane region" description="Helical" evidence="10">
    <location>
        <begin position="57"/>
        <end position="80"/>
    </location>
</feature>
<reference evidence="13" key="1">
    <citation type="submission" date="2025-08" db="UniProtKB">
        <authorList>
            <consortium name="RefSeq"/>
        </authorList>
    </citation>
    <scope>IDENTIFICATION</scope>
    <source>
        <tissue evidence="13">Spleen</tissue>
    </source>
</reference>
<dbReference type="Proteomes" id="UP000515140">
    <property type="component" value="Unplaced"/>
</dbReference>
<keyword evidence="3 10" id="KW-0552">Olfaction</keyword>
<evidence type="ECO:0000256" key="4">
    <source>
        <dbReference type="ARBA" id="ARBA00022989"/>
    </source>
</evidence>
<keyword evidence="12" id="KW-1185">Reference proteome</keyword>
<evidence type="ECO:0000259" key="11">
    <source>
        <dbReference type="PROSITE" id="PS50262"/>
    </source>
</evidence>
<protein>
    <recommendedName>
        <fullName evidence="10">Olfactory receptor</fullName>
    </recommendedName>
</protein>
<name>A0A6P5J6W8_PHACI</name>
<evidence type="ECO:0000256" key="7">
    <source>
        <dbReference type="ARBA" id="ARBA00023170"/>
    </source>
</evidence>
<evidence type="ECO:0000256" key="5">
    <source>
        <dbReference type="ARBA" id="ARBA00023040"/>
    </source>
</evidence>
<keyword evidence="4 10" id="KW-1133">Transmembrane helix</keyword>
<evidence type="ECO:0000256" key="6">
    <source>
        <dbReference type="ARBA" id="ARBA00023136"/>
    </source>
</evidence>
<gene>
    <name evidence="13" type="primary">LOC110199515</name>
</gene>
<keyword evidence="7 9" id="KW-0675">Receptor</keyword>
<dbReference type="InterPro" id="IPR000725">
    <property type="entry name" value="Olfact_rcpt"/>
</dbReference>
<dbReference type="AlphaFoldDB" id="A0A6P5J6W8"/>
<dbReference type="SUPFAM" id="SSF81321">
    <property type="entry name" value="Family A G protein-coupled receptor-like"/>
    <property type="match status" value="1"/>
</dbReference>
<dbReference type="GO" id="GO:0005886">
    <property type="term" value="C:plasma membrane"/>
    <property type="evidence" value="ECO:0007669"/>
    <property type="project" value="UniProtKB-SubCell"/>
</dbReference>
<dbReference type="FunCoup" id="A0A6P5J6W8">
    <property type="interactions" value="405"/>
</dbReference>
<dbReference type="PANTHER" id="PTHR48002">
    <property type="entry name" value="OLFACTORY RECEPTOR"/>
    <property type="match status" value="1"/>
</dbReference>
<evidence type="ECO:0000256" key="9">
    <source>
        <dbReference type="RuleBase" id="RU000688"/>
    </source>
</evidence>
<dbReference type="PROSITE" id="PS50262">
    <property type="entry name" value="G_PROTEIN_RECEP_F1_2"/>
    <property type="match status" value="1"/>
</dbReference>
<evidence type="ECO:0000256" key="1">
    <source>
        <dbReference type="ARBA" id="ARBA00004141"/>
    </source>
</evidence>
<dbReference type="RefSeq" id="XP_020830057.1">
    <property type="nucleotide sequence ID" value="XM_020974398.1"/>
</dbReference>
<keyword evidence="8 9" id="KW-0807">Transducer</keyword>
<keyword evidence="10" id="KW-0716">Sensory transduction</keyword>
<feature type="transmembrane region" description="Helical" evidence="10">
    <location>
        <begin position="100"/>
        <end position="118"/>
    </location>
</feature>
<dbReference type="PRINTS" id="PR00245">
    <property type="entry name" value="OLFACTORYR"/>
</dbReference>
<dbReference type="InterPro" id="IPR017452">
    <property type="entry name" value="GPCR_Rhodpsn_7TM"/>
</dbReference>
<dbReference type="PRINTS" id="PR00237">
    <property type="entry name" value="GPCRRHODOPSN"/>
</dbReference>
<dbReference type="CDD" id="cd15939">
    <property type="entry name" value="7tmA_OR4A-like"/>
    <property type="match status" value="1"/>
</dbReference>
<dbReference type="Gene3D" id="1.20.1070.10">
    <property type="entry name" value="Rhodopsin 7-helix transmembrane proteins"/>
    <property type="match status" value="1"/>
</dbReference>
<feature type="transmembrane region" description="Helical" evidence="10">
    <location>
        <begin position="192"/>
        <end position="223"/>
    </location>
</feature>
<feature type="transmembrane region" description="Helical" evidence="10">
    <location>
        <begin position="24"/>
        <end position="45"/>
    </location>
</feature>
<dbReference type="GO" id="GO:0004930">
    <property type="term" value="F:G protein-coupled receptor activity"/>
    <property type="evidence" value="ECO:0007669"/>
    <property type="project" value="UniProtKB-KW"/>
</dbReference>
<accession>A0A6P5J6W8</accession>
<evidence type="ECO:0000256" key="10">
    <source>
        <dbReference type="RuleBase" id="RU363047"/>
    </source>
</evidence>
<feature type="domain" description="G-protein coupled receptors family 1 profile" evidence="11">
    <location>
        <begin position="39"/>
        <end position="285"/>
    </location>
</feature>
<dbReference type="Pfam" id="PF13853">
    <property type="entry name" value="7tm_4"/>
    <property type="match status" value="1"/>
</dbReference>
<evidence type="ECO:0000313" key="12">
    <source>
        <dbReference type="Proteomes" id="UP000515140"/>
    </source>
</evidence>
<evidence type="ECO:0000256" key="2">
    <source>
        <dbReference type="ARBA" id="ARBA00022692"/>
    </source>
</evidence>
<dbReference type="KEGG" id="pcw:110199515"/>
<dbReference type="GeneID" id="110199515"/>
<evidence type="ECO:0000313" key="13">
    <source>
        <dbReference type="RefSeq" id="XP_020830057.1"/>
    </source>
</evidence>
<keyword evidence="2 9" id="KW-0812">Transmembrane</keyword>
<dbReference type="GO" id="GO:0004984">
    <property type="term" value="F:olfactory receptor activity"/>
    <property type="evidence" value="ECO:0007669"/>
    <property type="project" value="InterPro"/>
</dbReference>
<dbReference type="FunFam" id="1.20.1070.10:FF:000007">
    <property type="entry name" value="Olfactory receptor"/>
    <property type="match status" value="1"/>
</dbReference>
<keyword evidence="10" id="KW-1003">Cell membrane</keyword>
<feature type="transmembrane region" description="Helical" evidence="10">
    <location>
        <begin position="235"/>
        <end position="256"/>
    </location>
</feature>
<dbReference type="InParanoid" id="A0A6P5J6W8"/>
<evidence type="ECO:0000256" key="3">
    <source>
        <dbReference type="ARBA" id="ARBA00022725"/>
    </source>
</evidence>
<dbReference type="InterPro" id="IPR000276">
    <property type="entry name" value="GPCR_Rhodpsn"/>
</dbReference>
<comment type="similarity">
    <text evidence="9">Belongs to the G-protein coupled receptor 1 family.</text>
</comment>
<comment type="subcellular location">
    <subcellularLocation>
        <location evidence="10">Cell membrane</location>
        <topology evidence="10">Multi-pass membrane protein</topology>
    </subcellularLocation>
    <subcellularLocation>
        <location evidence="1">Membrane</location>
        <topology evidence="1">Multi-pass membrane protein</topology>
    </subcellularLocation>
</comment>
<proteinExistence type="inferred from homology"/>